<proteinExistence type="predicted"/>
<dbReference type="EMBL" id="HBUF01168130">
    <property type="protein sequence ID" value="CAG6651537.1"/>
    <property type="molecule type" value="Transcribed_RNA"/>
</dbReference>
<dbReference type="FunFam" id="1.10.340.70:FF:000004">
    <property type="entry name" value="Retrovirus-related Pol polyprotein from transposon 297-like Protein"/>
    <property type="match status" value="1"/>
</dbReference>
<dbReference type="InterPro" id="IPR036397">
    <property type="entry name" value="RNaseH_sf"/>
</dbReference>
<dbReference type="InterPro" id="IPR012337">
    <property type="entry name" value="RNaseH-like_sf"/>
</dbReference>
<dbReference type="Pfam" id="PF17921">
    <property type="entry name" value="Integrase_H2C2"/>
    <property type="match status" value="1"/>
</dbReference>
<dbReference type="Pfam" id="PF00665">
    <property type="entry name" value="rve"/>
    <property type="match status" value="1"/>
</dbReference>
<dbReference type="PANTHER" id="PTHR37984:SF7">
    <property type="entry name" value="INTEGRASE CATALYTIC DOMAIN-CONTAINING PROTEIN"/>
    <property type="match status" value="1"/>
</dbReference>
<dbReference type="GO" id="GO:0015074">
    <property type="term" value="P:DNA integration"/>
    <property type="evidence" value="ECO:0007669"/>
    <property type="project" value="InterPro"/>
</dbReference>
<sequence>MRYYSRNGFPSTRIRHEKFSYGFCKNLLNVIKTDYVKIETDHLPLISIFRKNVNTLISNRLVKMRLALLQYDLDVTYLPGKQMVVADLLSRNFMEETYDNEIQLQGYVHHLGVTETPLNKEVIIRESKSDVNISRVIEYCNQGWPKNKSHIPKNETVRHFAKLKDQLIVSEDNILYYDSRVVIPEALKSSALRSLHSGHMGIQKTILRAKETMYWINMQNDIHSFINKCLTCQTFRGQKIREPLQPIEVASFPFERVSMDIMTFKSKDYLVIVDSYSKWIELLLLKTKKCSEIISKLKDIWAKFGTPCICQSDNSPFNSVEIKQFCQEYNITWWFSSPKYPNSNSSEQAVKICKDILKKADFSQCDYTNLLSEYRATKIPELNLSPSEILMGRVIRTKIPISTEKLKPLSNLNKVHENLKIKLRQSQQRQKFHYDKKSKIEYPFQPDEFVLVRNNDHWIRGKIIKQTEYPRSYLVKTEKGSVVRRNTLHLKHTPIRFSESGVHSQDSFDDFLEGRCLSSRSESNAILSSQRFDNADFISTVGGESNTVVCVSPDIHIVHSSSPDNNTTSVVPDSNTSNNYFDDSIAGGVDNTLTPGVLPATKECESDESFHSINSVGNSPVIHDHNYILTSKSGRAIRKPKRLNL</sequence>
<dbReference type="SUPFAM" id="SSF53098">
    <property type="entry name" value="Ribonuclease H-like"/>
    <property type="match status" value="1"/>
</dbReference>
<dbReference type="Gene3D" id="1.10.340.70">
    <property type="match status" value="1"/>
</dbReference>
<accession>A0A8D8RN58</accession>
<feature type="domain" description="Integrase catalytic" evidence="2">
    <location>
        <begin position="249"/>
        <end position="408"/>
    </location>
</feature>
<evidence type="ECO:0000313" key="3">
    <source>
        <dbReference type="EMBL" id="CAG6651537.1"/>
    </source>
</evidence>
<reference evidence="3" key="1">
    <citation type="submission" date="2021-05" db="EMBL/GenBank/DDBJ databases">
        <authorList>
            <person name="Alioto T."/>
            <person name="Alioto T."/>
            <person name="Gomez Garrido J."/>
        </authorList>
    </citation>
    <scope>NUCLEOTIDE SEQUENCE</scope>
</reference>
<evidence type="ECO:0000256" key="1">
    <source>
        <dbReference type="ARBA" id="ARBA00012493"/>
    </source>
</evidence>
<dbReference type="Gene3D" id="3.30.420.10">
    <property type="entry name" value="Ribonuclease H-like superfamily/Ribonuclease H"/>
    <property type="match status" value="1"/>
</dbReference>
<name>A0A8D8RN58_9HEMI</name>
<dbReference type="InterPro" id="IPR041588">
    <property type="entry name" value="Integrase_H2C2"/>
</dbReference>
<dbReference type="PANTHER" id="PTHR37984">
    <property type="entry name" value="PROTEIN CBG26694"/>
    <property type="match status" value="1"/>
</dbReference>
<dbReference type="InterPro" id="IPR001584">
    <property type="entry name" value="Integrase_cat-core"/>
</dbReference>
<dbReference type="EC" id="2.7.7.49" evidence="1"/>
<evidence type="ECO:0000259" key="2">
    <source>
        <dbReference type="PROSITE" id="PS50994"/>
    </source>
</evidence>
<dbReference type="AlphaFoldDB" id="A0A8D8RN58"/>
<dbReference type="InterPro" id="IPR050951">
    <property type="entry name" value="Retrovirus_Pol_polyprotein"/>
</dbReference>
<dbReference type="FunFam" id="3.30.420.10:FF:000063">
    <property type="entry name" value="Retrovirus-related Pol polyprotein from transposon 297-like Protein"/>
    <property type="match status" value="1"/>
</dbReference>
<protein>
    <recommendedName>
        <fullName evidence="1">RNA-directed DNA polymerase</fullName>
        <ecNumber evidence="1">2.7.7.49</ecNumber>
    </recommendedName>
</protein>
<dbReference type="GO" id="GO:0003964">
    <property type="term" value="F:RNA-directed DNA polymerase activity"/>
    <property type="evidence" value="ECO:0007669"/>
    <property type="project" value="UniProtKB-EC"/>
</dbReference>
<organism evidence="3">
    <name type="scientific">Cacopsylla melanoneura</name>
    <dbReference type="NCBI Taxonomy" id="428564"/>
    <lineage>
        <taxon>Eukaryota</taxon>
        <taxon>Metazoa</taxon>
        <taxon>Ecdysozoa</taxon>
        <taxon>Arthropoda</taxon>
        <taxon>Hexapoda</taxon>
        <taxon>Insecta</taxon>
        <taxon>Pterygota</taxon>
        <taxon>Neoptera</taxon>
        <taxon>Paraneoptera</taxon>
        <taxon>Hemiptera</taxon>
        <taxon>Sternorrhyncha</taxon>
        <taxon>Psylloidea</taxon>
        <taxon>Psyllidae</taxon>
        <taxon>Psyllinae</taxon>
        <taxon>Cacopsylla</taxon>
    </lineage>
</organism>
<dbReference type="PROSITE" id="PS50994">
    <property type="entry name" value="INTEGRASE"/>
    <property type="match status" value="1"/>
</dbReference>
<dbReference type="GO" id="GO:0003676">
    <property type="term" value="F:nucleic acid binding"/>
    <property type="evidence" value="ECO:0007669"/>
    <property type="project" value="InterPro"/>
</dbReference>